<dbReference type="OrthoDB" id="2148490at2759"/>
<evidence type="ECO:0000256" key="3">
    <source>
        <dbReference type="ARBA" id="ARBA00022989"/>
    </source>
</evidence>
<dbReference type="InterPro" id="IPR001708">
    <property type="entry name" value="YidC/ALB3/OXA1/COX18"/>
</dbReference>
<dbReference type="GO" id="GO:0032979">
    <property type="term" value="P:protein insertion into mitochondrial inner membrane from matrix"/>
    <property type="evidence" value="ECO:0007669"/>
    <property type="project" value="TreeGrafter"/>
</dbReference>
<dbReference type="GO" id="GO:0005743">
    <property type="term" value="C:mitochondrial inner membrane"/>
    <property type="evidence" value="ECO:0007669"/>
    <property type="project" value="TreeGrafter"/>
</dbReference>
<name>A0A834PG88_VESPE</name>
<evidence type="ECO:0000256" key="4">
    <source>
        <dbReference type="ARBA" id="ARBA00023136"/>
    </source>
</evidence>
<evidence type="ECO:0000256" key="6">
    <source>
        <dbReference type="SAM" id="Phobius"/>
    </source>
</evidence>
<dbReference type="InterPro" id="IPR028055">
    <property type="entry name" value="YidC/Oxa/ALB_C"/>
</dbReference>
<dbReference type="EMBL" id="JACSDY010000001">
    <property type="protein sequence ID" value="KAF7439133.1"/>
    <property type="molecule type" value="Genomic_DNA"/>
</dbReference>
<reference evidence="8" key="1">
    <citation type="journal article" date="2020" name="G3 (Bethesda)">
        <title>High-Quality Assemblies for Three Invasive Social Wasps from the &lt;i&gt;Vespula&lt;/i&gt; Genus.</title>
        <authorList>
            <person name="Harrop T.W.R."/>
            <person name="Guhlin J."/>
            <person name="McLaughlin G.M."/>
            <person name="Permina E."/>
            <person name="Stockwell P."/>
            <person name="Gilligan J."/>
            <person name="Le Lec M.F."/>
            <person name="Gruber M.A.M."/>
            <person name="Quinn O."/>
            <person name="Lovegrove M."/>
            <person name="Duncan E.J."/>
            <person name="Remnant E.J."/>
            <person name="Van Eeckhoven J."/>
            <person name="Graham B."/>
            <person name="Knapp R.A."/>
            <person name="Langford K.W."/>
            <person name="Kronenberg Z."/>
            <person name="Press M.O."/>
            <person name="Eacker S.M."/>
            <person name="Wilson-Rankin E.E."/>
            <person name="Purcell J."/>
            <person name="Lester P.J."/>
            <person name="Dearden P.K."/>
        </authorList>
    </citation>
    <scope>NUCLEOTIDE SEQUENCE</scope>
    <source>
        <strain evidence="8">Volc-1</strain>
    </source>
</reference>
<evidence type="ECO:0000313" key="8">
    <source>
        <dbReference type="EMBL" id="KAF7439133.1"/>
    </source>
</evidence>
<comment type="caution">
    <text evidence="8">The sequence shown here is derived from an EMBL/GenBank/DDBJ whole genome shotgun (WGS) entry which is preliminary data.</text>
</comment>
<keyword evidence="2 5" id="KW-0812">Transmembrane</keyword>
<organism evidence="8 9">
    <name type="scientific">Vespula pensylvanica</name>
    <name type="common">Western yellow jacket</name>
    <name type="synonym">Wasp</name>
    <dbReference type="NCBI Taxonomy" id="30213"/>
    <lineage>
        <taxon>Eukaryota</taxon>
        <taxon>Metazoa</taxon>
        <taxon>Ecdysozoa</taxon>
        <taxon>Arthropoda</taxon>
        <taxon>Hexapoda</taxon>
        <taxon>Insecta</taxon>
        <taxon>Pterygota</taxon>
        <taxon>Neoptera</taxon>
        <taxon>Endopterygota</taxon>
        <taxon>Hymenoptera</taxon>
        <taxon>Apocrita</taxon>
        <taxon>Aculeata</taxon>
        <taxon>Vespoidea</taxon>
        <taxon>Vespidae</taxon>
        <taxon>Vespinae</taxon>
        <taxon>Vespula</taxon>
    </lineage>
</organism>
<dbReference type="Pfam" id="PF02096">
    <property type="entry name" value="60KD_IMP"/>
    <property type="match status" value="1"/>
</dbReference>
<protein>
    <recommendedName>
        <fullName evidence="7">Membrane insertase YidC/Oxa/ALB C-terminal domain-containing protein</fullName>
    </recommendedName>
</protein>
<dbReference type="PANTHER" id="PTHR12428:SF65">
    <property type="entry name" value="CYTOCHROME C OXIDASE ASSEMBLY PROTEIN COX18, MITOCHONDRIAL"/>
    <property type="match status" value="1"/>
</dbReference>
<dbReference type="CDD" id="cd20069">
    <property type="entry name" value="5TM_Oxa1-like"/>
    <property type="match status" value="1"/>
</dbReference>
<evidence type="ECO:0000256" key="5">
    <source>
        <dbReference type="RuleBase" id="RU003945"/>
    </source>
</evidence>
<proteinExistence type="inferred from homology"/>
<dbReference type="GO" id="GO:0032977">
    <property type="term" value="F:membrane insertase activity"/>
    <property type="evidence" value="ECO:0007669"/>
    <property type="project" value="InterPro"/>
</dbReference>
<keyword evidence="9" id="KW-1185">Reference proteome</keyword>
<evidence type="ECO:0000256" key="2">
    <source>
        <dbReference type="ARBA" id="ARBA00022692"/>
    </source>
</evidence>
<dbReference type="Proteomes" id="UP000600918">
    <property type="component" value="Unassembled WGS sequence"/>
</dbReference>
<keyword evidence="4 6" id="KW-0472">Membrane</keyword>
<dbReference type="PANTHER" id="PTHR12428">
    <property type="entry name" value="OXA1"/>
    <property type="match status" value="1"/>
</dbReference>
<evidence type="ECO:0000256" key="1">
    <source>
        <dbReference type="ARBA" id="ARBA00004141"/>
    </source>
</evidence>
<feature type="transmembrane region" description="Helical" evidence="6">
    <location>
        <begin position="379"/>
        <end position="396"/>
    </location>
</feature>
<comment type="subcellular location">
    <subcellularLocation>
        <location evidence="1 5">Membrane</location>
        <topology evidence="1 5">Multi-pass membrane protein</topology>
    </subcellularLocation>
</comment>
<feature type="transmembrane region" description="Helical" evidence="6">
    <location>
        <begin position="322"/>
        <end position="343"/>
    </location>
</feature>
<feature type="transmembrane region" description="Helical" evidence="6">
    <location>
        <begin position="267"/>
        <end position="284"/>
    </location>
</feature>
<feature type="transmembrane region" description="Helical" evidence="6">
    <location>
        <begin position="355"/>
        <end position="373"/>
    </location>
</feature>
<comment type="similarity">
    <text evidence="5">Belongs to the OXA1/ALB3/YidC family.</text>
</comment>
<evidence type="ECO:0000259" key="7">
    <source>
        <dbReference type="Pfam" id="PF02096"/>
    </source>
</evidence>
<dbReference type="AlphaFoldDB" id="A0A834PG88"/>
<feature type="domain" description="Membrane insertase YidC/Oxa/ALB C-terminal" evidence="7">
    <location>
        <begin position="178"/>
        <end position="395"/>
    </location>
</feature>
<sequence>MISFRYCVTHITNLHNSICIFRKINNKTIYISSYSSLKNSLVNINNHFKTQLIHSPDIVNNGISKGRSNQTNHILTISRTKQNSIYQKQCKFISTHTSVCNVINKQSSYFGTNPLFVKSDFTTRNCSNVRQISSFFERATDSLYTNYVNLIYVISGSTPVEFTQDSLVWLHTYTGLPWWATIVLATSLLRLTISLPLSVYQQNINAKLENLKHEMVGITTNLRRKSKEDMFRYEWSEEYTRRMYNRSVRKAWKDLIVRDNCHPMKNIFLLYIEVPILILLTFSLRNLCYMFPEPNIYAYEIYNELTTGGFGWILNLAEIDHFFILPILIGLTNLVNIEIAVMMRLREPTRLQKGFFIFFRLVALAIIPLAPYIPSSLSLYWMTSSVFSLCQKLLLISPKFRRLTRIPETESELSHPYSYLYEKIKSRINFEAQLMRKLK</sequence>
<accession>A0A834PG88</accession>
<keyword evidence="3 6" id="KW-1133">Transmembrane helix</keyword>
<evidence type="ECO:0000313" key="9">
    <source>
        <dbReference type="Proteomes" id="UP000600918"/>
    </source>
</evidence>
<dbReference type="GO" id="GO:0033617">
    <property type="term" value="P:mitochondrial respiratory chain complex IV assembly"/>
    <property type="evidence" value="ECO:0007669"/>
    <property type="project" value="TreeGrafter"/>
</dbReference>
<gene>
    <name evidence="8" type="ORF">H0235_001524</name>
</gene>